<keyword evidence="2 4" id="KW-0863">Zinc-finger</keyword>
<dbReference type="Proteomes" id="UP000245119">
    <property type="component" value="Linkage Group LG3"/>
</dbReference>
<feature type="region of interest" description="Disordered" evidence="6">
    <location>
        <begin position="276"/>
        <end position="308"/>
    </location>
</feature>
<evidence type="ECO:0000313" key="9">
    <source>
        <dbReference type="Proteomes" id="UP000245119"/>
    </source>
</evidence>
<evidence type="ECO:0000259" key="7">
    <source>
        <dbReference type="PROSITE" id="PS50016"/>
    </source>
</evidence>
<dbReference type="PROSITE" id="PS50016">
    <property type="entry name" value="ZF_PHD_2"/>
    <property type="match status" value="1"/>
</dbReference>
<sequence length="474" mass="51518">MSRADLDAIQAKLKAAIQSHQMLVMKLKSEPQNATMKDKLHELQTEIMNLSKEQKVLVQELRQELMQNSKKSFVTSTGLGSIVPAGEAVSSVPSNSATASQARVLTLPSQALLPVGVMVPLAHVQAHSTLLAFPGVLNQPGDLAFRTDGQDQRHLLLNLQTLNSTAVTAAAAALHNNNNNIATSAVGGIKQPPSLEPSIQPWRGSPPIKVPQYPISQVKPLQQSSHNQASSDASLFRVCKNVEVMEKENLPELEDVEFLQLGEERRRGNSAWLNGLPSVVPKKPRGRPFKPGPSPLNSRPGTPDSIENAGTEFRKQLGSEGDNHDDVCAECGKEGKLLLCSTCTLVYHLDCLSPPLATVPPGPWSCPGCIVKGNGMTGLSNGALTMVHSYINAKASKEEEKRKLQRKSTELLSEKLSLQEKTKRLQEQIVEHKEQKQKLTEVTAKTAEQVETLTNFIKVFQTPTTSVKLSETTA</sequence>
<keyword evidence="5" id="KW-0175">Coiled coil</keyword>
<evidence type="ECO:0000313" key="8">
    <source>
        <dbReference type="EMBL" id="PVD33669.1"/>
    </source>
</evidence>
<evidence type="ECO:0000256" key="4">
    <source>
        <dbReference type="PROSITE-ProRule" id="PRU00146"/>
    </source>
</evidence>
<evidence type="ECO:0000256" key="5">
    <source>
        <dbReference type="SAM" id="Coils"/>
    </source>
</evidence>
<dbReference type="InterPro" id="IPR019786">
    <property type="entry name" value="Zinc_finger_PHD-type_CS"/>
</dbReference>
<dbReference type="InterPro" id="IPR019787">
    <property type="entry name" value="Znf_PHD-finger"/>
</dbReference>
<dbReference type="GO" id="GO:0008270">
    <property type="term" value="F:zinc ion binding"/>
    <property type="evidence" value="ECO:0007669"/>
    <property type="project" value="UniProtKB-KW"/>
</dbReference>
<dbReference type="CDD" id="cd15523">
    <property type="entry name" value="PHD_PHF21A"/>
    <property type="match status" value="1"/>
</dbReference>
<protein>
    <recommendedName>
        <fullName evidence="7">PHD-type domain-containing protein</fullName>
    </recommendedName>
</protein>
<dbReference type="STRING" id="400727.A0A2T7PJQ6"/>
<dbReference type="EMBL" id="PZQS01000003">
    <property type="protein sequence ID" value="PVD33669.1"/>
    <property type="molecule type" value="Genomic_DNA"/>
</dbReference>
<evidence type="ECO:0000256" key="1">
    <source>
        <dbReference type="ARBA" id="ARBA00022723"/>
    </source>
</evidence>
<feature type="domain" description="PHD-type" evidence="7">
    <location>
        <begin position="325"/>
        <end position="372"/>
    </location>
</feature>
<organism evidence="8 9">
    <name type="scientific">Pomacea canaliculata</name>
    <name type="common">Golden apple snail</name>
    <dbReference type="NCBI Taxonomy" id="400727"/>
    <lineage>
        <taxon>Eukaryota</taxon>
        <taxon>Metazoa</taxon>
        <taxon>Spiralia</taxon>
        <taxon>Lophotrochozoa</taxon>
        <taxon>Mollusca</taxon>
        <taxon>Gastropoda</taxon>
        <taxon>Caenogastropoda</taxon>
        <taxon>Architaenioglossa</taxon>
        <taxon>Ampullarioidea</taxon>
        <taxon>Ampullariidae</taxon>
        <taxon>Pomacea</taxon>
    </lineage>
</organism>
<dbReference type="InterPro" id="IPR001965">
    <property type="entry name" value="Znf_PHD"/>
</dbReference>
<dbReference type="PROSITE" id="PS01359">
    <property type="entry name" value="ZF_PHD_1"/>
    <property type="match status" value="1"/>
</dbReference>
<feature type="coiled-coil region" evidence="5">
    <location>
        <begin position="387"/>
        <end position="442"/>
    </location>
</feature>
<keyword evidence="3" id="KW-0862">Zinc</keyword>
<dbReference type="Gene3D" id="3.30.40.10">
    <property type="entry name" value="Zinc/RING finger domain, C3HC4 (zinc finger)"/>
    <property type="match status" value="1"/>
</dbReference>
<evidence type="ECO:0000256" key="2">
    <source>
        <dbReference type="ARBA" id="ARBA00022771"/>
    </source>
</evidence>
<feature type="region of interest" description="Disordered" evidence="6">
    <location>
        <begin position="188"/>
        <end position="207"/>
    </location>
</feature>
<comment type="caution">
    <text evidence="8">The sequence shown here is derived from an EMBL/GenBank/DDBJ whole genome shotgun (WGS) entry which is preliminary data.</text>
</comment>
<name>A0A2T7PJQ6_POMCA</name>
<dbReference type="InterPro" id="IPR013083">
    <property type="entry name" value="Znf_RING/FYVE/PHD"/>
</dbReference>
<dbReference type="Pfam" id="PF00628">
    <property type="entry name" value="PHD"/>
    <property type="match status" value="1"/>
</dbReference>
<feature type="coiled-coil region" evidence="5">
    <location>
        <begin position="33"/>
        <end position="60"/>
    </location>
</feature>
<proteinExistence type="predicted"/>
<gene>
    <name evidence="8" type="ORF">C0Q70_04927</name>
</gene>
<evidence type="ECO:0000256" key="3">
    <source>
        <dbReference type="ARBA" id="ARBA00022833"/>
    </source>
</evidence>
<keyword evidence="9" id="KW-1185">Reference proteome</keyword>
<accession>A0A2T7PJQ6</accession>
<dbReference type="PANTHER" id="PTHR24102">
    <property type="entry name" value="PHD FINGER PROTEIN"/>
    <property type="match status" value="1"/>
</dbReference>
<dbReference type="SMART" id="SM00249">
    <property type="entry name" value="PHD"/>
    <property type="match status" value="1"/>
</dbReference>
<dbReference type="OrthoDB" id="336088at2759"/>
<keyword evidence="1" id="KW-0479">Metal-binding</keyword>
<dbReference type="PANTHER" id="PTHR24102:SF28">
    <property type="entry name" value="PHD-TYPE DOMAIN-CONTAINING PROTEIN"/>
    <property type="match status" value="1"/>
</dbReference>
<dbReference type="SUPFAM" id="SSF57903">
    <property type="entry name" value="FYVE/PHD zinc finger"/>
    <property type="match status" value="1"/>
</dbReference>
<reference evidence="8 9" key="1">
    <citation type="submission" date="2018-04" db="EMBL/GenBank/DDBJ databases">
        <title>The genome of golden apple snail Pomacea canaliculata provides insight into stress tolerance and invasive adaptation.</title>
        <authorList>
            <person name="Liu C."/>
            <person name="Liu B."/>
            <person name="Ren Y."/>
            <person name="Zhang Y."/>
            <person name="Wang H."/>
            <person name="Li S."/>
            <person name="Jiang F."/>
            <person name="Yin L."/>
            <person name="Zhang G."/>
            <person name="Qian W."/>
            <person name="Fan W."/>
        </authorList>
    </citation>
    <scope>NUCLEOTIDE SEQUENCE [LARGE SCALE GENOMIC DNA]</scope>
    <source>
        <strain evidence="8">SZHN2017</strain>
        <tissue evidence="8">Muscle</tissue>
    </source>
</reference>
<evidence type="ECO:0000256" key="6">
    <source>
        <dbReference type="SAM" id="MobiDB-lite"/>
    </source>
</evidence>
<dbReference type="AlphaFoldDB" id="A0A2T7PJQ6"/>
<dbReference type="InterPro" id="IPR011011">
    <property type="entry name" value="Znf_FYVE_PHD"/>
</dbReference>